<comment type="caution">
    <text evidence="2">The sequence shown here is derived from an EMBL/GenBank/DDBJ whole genome shotgun (WGS) entry which is preliminary data.</text>
</comment>
<dbReference type="SUPFAM" id="SSF55594">
    <property type="entry name" value="HPr-like"/>
    <property type="match status" value="1"/>
</dbReference>
<accession>A0A4Q0VSH9</accession>
<reference evidence="2 3" key="1">
    <citation type="journal article" date="2019" name="Int. J. Syst. Evol. Microbiol.">
        <title>Anaerobacillus alkaliphilus sp. nov., a novel alkaliphilic and moderately halophilic bacterium.</title>
        <authorList>
            <person name="Borsodi A.K."/>
            <person name="Aszalos J.M."/>
            <person name="Bihari P."/>
            <person name="Nagy I."/>
            <person name="Schumann P."/>
            <person name="Sproer C."/>
            <person name="Kovacs A.L."/>
            <person name="Boka K."/>
            <person name="Dobosy P."/>
            <person name="Ovari M."/>
            <person name="Szili-Kovacs T."/>
            <person name="Toth E."/>
        </authorList>
    </citation>
    <scope>NUCLEOTIDE SEQUENCE [LARGE SCALE GENOMIC DNA]</scope>
    <source>
        <strain evidence="2 3">B16-10</strain>
    </source>
</reference>
<proteinExistence type="predicted"/>
<protein>
    <submittedName>
        <fullName evidence="2">HPr family phosphocarrier protein</fullName>
    </submittedName>
</protein>
<evidence type="ECO:0000259" key="1">
    <source>
        <dbReference type="PROSITE" id="PS51350"/>
    </source>
</evidence>
<evidence type="ECO:0000313" key="2">
    <source>
        <dbReference type="EMBL" id="RXI99968.1"/>
    </source>
</evidence>
<dbReference type="InterPro" id="IPR035895">
    <property type="entry name" value="HPr-like_sf"/>
</dbReference>
<evidence type="ECO:0000313" key="3">
    <source>
        <dbReference type="Proteomes" id="UP000290649"/>
    </source>
</evidence>
<dbReference type="Proteomes" id="UP000290649">
    <property type="component" value="Unassembled WGS sequence"/>
</dbReference>
<sequence length="82" mass="8926">MKVKVLAPIFAEAASKLVNATSKYSDTVLIKKDHWVIDAKSLLGILAIALQPGQVFELSIDGEAKEELVTELLSLGIFEVEE</sequence>
<organism evidence="2 3">
    <name type="scientific">Anaerobacillus alkaliphilus</name>
    <dbReference type="NCBI Taxonomy" id="1548597"/>
    <lineage>
        <taxon>Bacteria</taxon>
        <taxon>Bacillati</taxon>
        <taxon>Bacillota</taxon>
        <taxon>Bacilli</taxon>
        <taxon>Bacillales</taxon>
        <taxon>Bacillaceae</taxon>
        <taxon>Anaerobacillus</taxon>
    </lineage>
</organism>
<dbReference type="RefSeq" id="WP_129078822.1">
    <property type="nucleotide sequence ID" value="NZ_QOUX01000042.1"/>
</dbReference>
<feature type="domain" description="HPr" evidence="1">
    <location>
        <begin position="1"/>
        <end position="82"/>
    </location>
</feature>
<dbReference type="Gene3D" id="3.30.1340.10">
    <property type="entry name" value="HPr-like"/>
    <property type="match status" value="1"/>
</dbReference>
<name>A0A4Q0VSH9_9BACI</name>
<dbReference type="Pfam" id="PF00381">
    <property type="entry name" value="PTS-HPr"/>
    <property type="match status" value="1"/>
</dbReference>
<gene>
    <name evidence="2" type="ORF">DS745_13940</name>
</gene>
<dbReference type="EMBL" id="QOUX01000042">
    <property type="protein sequence ID" value="RXI99968.1"/>
    <property type="molecule type" value="Genomic_DNA"/>
</dbReference>
<dbReference type="OrthoDB" id="2051287at2"/>
<dbReference type="PROSITE" id="PS51350">
    <property type="entry name" value="PTS_HPR_DOM"/>
    <property type="match status" value="1"/>
</dbReference>
<dbReference type="AlphaFoldDB" id="A0A4Q0VSH9"/>
<keyword evidence="3" id="KW-1185">Reference proteome</keyword>
<dbReference type="InterPro" id="IPR000032">
    <property type="entry name" value="HPr-like"/>
</dbReference>